<dbReference type="AlphaFoldDB" id="A0A9P1J6R3"/>
<keyword evidence="3" id="KW-1185">Reference proteome</keyword>
<accession>A0A9P1J6R3</accession>
<evidence type="ECO:0000313" key="3">
    <source>
        <dbReference type="Proteomes" id="UP001152747"/>
    </source>
</evidence>
<comment type="caution">
    <text evidence="2">The sequence shown here is derived from an EMBL/GenBank/DDBJ whole genome shotgun (WGS) entry which is preliminary data.</text>
</comment>
<dbReference type="EMBL" id="CANHGI010000006">
    <property type="protein sequence ID" value="CAI5455939.1"/>
    <property type="molecule type" value="Genomic_DNA"/>
</dbReference>
<protein>
    <submittedName>
        <fullName evidence="2">Uncharacterized protein</fullName>
    </submittedName>
</protein>
<feature type="region of interest" description="Disordered" evidence="1">
    <location>
        <begin position="1"/>
        <end position="25"/>
    </location>
</feature>
<dbReference type="PANTHER" id="PTHR35373">
    <property type="entry name" value="PROTEIN CBG16894"/>
    <property type="match status" value="1"/>
</dbReference>
<reference evidence="2" key="1">
    <citation type="submission" date="2022-11" db="EMBL/GenBank/DDBJ databases">
        <authorList>
            <person name="Kikuchi T."/>
        </authorList>
    </citation>
    <scope>NUCLEOTIDE SEQUENCE</scope>
    <source>
        <strain evidence="2">PS1010</strain>
    </source>
</reference>
<name>A0A9P1J6R3_9PELO</name>
<dbReference type="OrthoDB" id="10001099at2759"/>
<evidence type="ECO:0000313" key="2">
    <source>
        <dbReference type="EMBL" id="CAI5455939.1"/>
    </source>
</evidence>
<gene>
    <name evidence="2" type="ORF">CAMP_LOCUS18576</name>
</gene>
<sequence>MEKGVKTWSAVPAGAQHVSQPPPPKKIRAARTCLVSEDPKYEENPNEFDVNFNHETDDSIMVVYEDKYVRITDKYLIIKKYFFPGRESKIIALSNIQKIRFLGPMFSAPKWGIDTDRNTWWAHDFMRNEQRENPNVCGLMFDVGEKVLKGTTVNNFERVLEIIQCERHDIEY</sequence>
<organism evidence="2 3">
    <name type="scientific">Caenorhabditis angaria</name>
    <dbReference type="NCBI Taxonomy" id="860376"/>
    <lineage>
        <taxon>Eukaryota</taxon>
        <taxon>Metazoa</taxon>
        <taxon>Ecdysozoa</taxon>
        <taxon>Nematoda</taxon>
        <taxon>Chromadorea</taxon>
        <taxon>Rhabditida</taxon>
        <taxon>Rhabditina</taxon>
        <taxon>Rhabditomorpha</taxon>
        <taxon>Rhabditoidea</taxon>
        <taxon>Rhabditidae</taxon>
        <taxon>Peloderinae</taxon>
        <taxon>Caenorhabditis</taxon>
    </lineage>
</organism>
<proteinExistence type="predicted"/>
<dbReference type="Proteomes" id="UP001152747">
    <property type="component" value="Unassembled WGS sequence"/>
</dbReference>
<evidence type="ECO:0000256" key="1">
    <source>
        <dbReference type="SAM" id="MobiDB-lite"/>
    </source>
</evidence>